<evidence type="ECO:0000313" key="2">
    <source>
        <dbReference type="EMBL" id="MBL1080336.1"/>
    </source>
</evidence>
<evidence type="ECO:0000313" key="3">
    <source>
        <dbReference type="Proteomes" id="UP000602198"/>
    </source>
</evidence>
<proteinExistence type="predicted"/>
<keyword evidence="3" id="KW-1185">Reference proteome</keyword>
<dbReference type="InterPro" id="IPR001242">
    <property type="entry name" value="Condensation_dom"/>
</dbReference>
<sequence length="102" mass="11479">MMIPLSFAQSRLWFLFQLEGPSAMYNMPLVLRLTGVVDPDVLKAAIIDVIGRHEALRTVFPATDGVPHQHILDVDHIDLSWQVSDATEWARARLDREISASV</sequence>
<dbReference type="Proteomes" id="UP000602198">
    <property type="component" value="Unassembled WGS sequence"/>
</dbReference>
<gene>
    <name evidence="2" type="ORF">JK358_38675</name>
</gene>
<protein>
    <recommendedName>
        <fullName evidence="1">Condensation domain-containing protein</fullName>
    </recommendedName>
</protein>
<dbReference type="RefSeq" id="WP_201958849.1">
    <property type="nucleotide sequence ID" value="NZ_JAERRJ010000040.1"/>
</dbReference>
<reference evidence="2 3" key="1">
    <citation type="submission" date="2021-01" db="EMBL/GenBank/DDBJ databases">
        <title>WGS of actinomycetes isolated from Thailand.</title>
        <authorList>
            <person name="Thawai C."/>
        </authorList>
    </citation>
    <scope>NUCLEOTIDE SEQUENCE [LARGE SCALE GENOMIC DNA]</scope>
    <source>
        <strain evidence="2 3">LPG 2</strain>
    </source>
</reference>
<comment type="caution">
    <text evidence="2">The sequence shown here is derived from an EMBL/GenBank/DDBJ whole genome shotgun (WGS) entry which is preliminary data.</text>
</comment>
<feature type="non-terminal residue" evidence="2">
    <location>
        <position position="102"/>
    </location>
</feature>
<dbReference type="InterPro" id="IPR023213">
    <property type="entry name" value="CAT-like_dom_sf"/>
</dbReference>
<name>A0ABS1MIC7_9NOCA</name>
<dbReference type="Pfam" id="PF00668">
    <property type="entry name" value="Condensation"/>
    <property type="match status" value="1"/>
</dbReference>
<evidence type="ECO:0000259" key="1">
    <source>
        <dbReference type="Pfam" id="PF00668"/>
    </source>
</evidence>
<dbReference type="Gene3D" id="3.30.559.10">
    <property type="entry name" value="Chloramphenicol acetyltransferase-like domain"/>
    <property type="match status" value="1"/>
</dbReference>
<feature type="domain" description="Condensation" evidence="1">
    <location>
        <begin position="2"/>
        <end position="100"/>
    </location>
</feature>
<accession>A0ABS1MIC7</accession>
<organism evidence="2 3">
    <name type="scientific">Nocardia acididurans</name>
    <dbReference type="NCBI Taxonomy" id="2802282"/>
    <lineage>
        <taxon>Bacteria</taxon>
        <taxon>Bacillati</taxon>
        <taxon>Actinomycetota</taxon>
        <taxon>Actinomycetes</taxon>
        <taxon>Mycobacteriales</taxon>
        <taxon>Nocardiaceae</taxon>
        <taxon>Nocardia</taxon>
    </lineage>
</organism>
<dbReference type="EMBL" id="JAERRJ010000040">
    <property type="protein sequence ID" value="MBL1080336.1"/>
    <property type="molecule type" value="Genomic_DNA"/>
</dbReference>
<dbReference type="SUPFAM" id="SSF52777">
    <property type="entry name" value="CoA-dependent acyltransferases"/>
    <property type="match status" value="1"/>
</dbReference>